<dbReference type="SUPFAM" id="SSF141673">
    <property type="entry name" value="MOSC N-terminal domain-like"/>
    <property type="match status" value="1"/>
</dbReference>
<dbReference type="InterPro" id="IPR005302">
    <property type="entry name" value="MoCF_Sase_C"/>
</dbReference>
<evidence type="ECO:0000256" key="5">
    <source>
        <dbReference type="SAM" id="Phobius"/>
    </source>
</evidence>
<dbReference type="PANTHER" id="PTHR28668:SF1">
    <property type="entry name" value="TRANSMEMBRANE PROTEIN 234"/>
    <property type="match status" value="1"/>
</dbReference>
<gene>
    <name evidence="7" type="ORF">KVT40_006930</name>
</gene>
<dbReference type="PANTHER" id="PTHR28668">
    <property type="entry name" value="TRANSMEMBRANE PROTEIN 234"/>
    <property type="match status" value="1"/>
</dbReference>
<dbReference type="SUPFAM" id="SSF50800">
    <property type="entry name" value="PK beta-barrel domain-like"/>
    <property type="match status" value="1"/>
</dbReference>
<feature type="domain" description="MOSC" evidence="6">
    <location>
        <begin position="283"/>
        <end position="448"/>
    </location>
</feature>
<dbReference type="GO" id="GO:0016020">
    <property type="term" value="C:membrane"/>
    <property type="evidence" value="ECO:0007669"/>
    <property type="project" value="UniProtKB-SubCell"/>
</dbReference>
<dbReference type="InterPro" id="IPR018908">
    <property type="entry name" value="TMEM234"/>
</dbReference>
<dbReference type="PROSITE" id="PS51340">
    <property type="entry name" value="MOSC"/>
    <property type="match status" value="1"/>
</dbReference>
<feature type="transmembrane region" description="Helical" evidence="5">
    <location>
        <begin position="15"/>
        <end position="36"/>
    </location>
</feature>
<dbReference type="GO" id="GO:0030170">
    <property type="term" value="F:pyridoxal phosphate binding"/>
    <property type="evidence" value="ECO:0007669"/>
    <property type="project" value="InterPro"/>
</dbReference>
<evidence type="ECO:0000256" key="2">
    <source>
        <dbReference type="ARBA" id="ARBA00022692"/>
    </source>
</evidence>
<evidence type="ECO:0000313" key="7">
    <source>
        <dbReference type="EMBL" id="KAG8625179.1"/>
    </source>
</evidence>
<keyword evidence="4 5" id="KW-0472">Membrane</keyword>
<dbReference type="InterPro" id="IPR005303">
    <property type="entry name" value="MOCOS_middle"/>
</dbReference>
<dbReference type="GO" id="GO:0030151">
    <property type="term" value="F:molybdenum ion binding"/>
    <property type="evidence" value="ECO:0007669"/>
    <property type="project" value="InterPro"/>
</dbReference>
<comment type="caution">
    <text evidence="7">The sequence shown here is derived from an EMBL/GenBank/DDBJ whole genome shotgun (WGS) entry which is preliminary data.</text>
</comment>
<proteinExistence type="predicted"/>
<evidence type="ECO:0000256" key="4">
    <source>
        <dbReference type="ARBA" id="ARBA00023136"/>
    </source>
</evidence>
<keyword evidence="2 5" id="KW-0812">Transmembrane</keyword>
<dbReference type="EMBL" id="JAESVG020000008">
    <property type="protein sequence ID" value="KAG8625179.1"/>
    <property type="molecule type" value="Genomic_DNA"/>
</dbReference>
<keyword evidence="8" id="KW-1185">Reference proteome</keyword>
<evidence type="ECO:0000256" key="3">
    <source>
        <dbReference type="ARBA" id="ARBA00022989"/>
    </source>
</evidence>
<dbReference type="Pfam" id="PF03476">
    <property type="entry name" value="MOSC_N"/>
    <property type="match status" value="1"/>
</dbReference>
<reference evidence="7" key="1">
    <citation type="submission" date="2021-07" db="EMBL/GenBank/DDBJ databases">
        <title>Elsinoe batatas strain:CRI-CJ2 Genome sequencing and assembly.</title>
        <authorList>
            <person name="Huang L."/>
        </authorList>
    </citation>
    <scope>NUCLEOTIDE SEQUENCE</scope>
    <source>
        <strain evidence="7">CRI-CJ2</strain>
    </source>
</reference>
<evidence type="ECO:0000256" key="1">
    <source>
        <dbReference type="ARBA" id="ARBA00004141"/>
    </source>
</evidence>
<feature type="transmembrane region" description="Helical" evidence="5">
    <location>
        <begin position="83"/>
        <end position="103"/>
    </location>
</feature>
<name>A0A8K0KYN4_9PEZI</name>
<dbReference type="Pfam" id="PF03473">
    <property type="entry name" value="MOSC"/>
    <property type="match status" value="1"/>
</dbReference>
<evidence type="ECO:0000259" key="6">
    <source>
        <dbReference type="PROSITE" id="PS51340"/>
    </source>
</evidence>
<evidence type="ECO:0000313" key="8">
    <source>
        <dbReference type="Proteomes" id="UP000809789"/>
    </source>
</evidence>
<dbReference type="InterPro" id="IPR011037">
    <property type="entry name" value="Pyrv_Knase-like_insert_dom_sf"/>
</dbReference>
<dbReference type="AlphaFoldDB" id="A0A8K0KYN4"/>
<accession>A0A8K0KYN4</accession>
<sequence length="464" mass="53050">MDKEAPVAPEGRPSIIRWVIGFLLVGAAWGMTTPFMRKAAVKKDEEQRVHPGRGFLNDPKTGIVKKKFWKLLYAVIDLLRRPAYAIPLVINLTGSIWFFLLIGHAEISLMVPITNSLAFMFTVLGEYLAEGKAISRDYVRPPRDANLPPASEVISLRIYPIKSCRGIEVKETRLKMSGLDLDRNWMFVDAETMTFLTIRSDPTMTLIDTVVNDKEDTLTISIHGTDDSVTIPAHPKQDWLSSNNTLEEVEIWGEKTDGWTYSNKINDIFSRYFKKPVKLIYKGPTPRPARGNARKDLSGRDIPHMFADVMSVQIASDSSLRDLNRRLKENNYDGQKLTIERFRPNIVIRGNEPWEEDSWKTVQISTADHENQLLWRVNLDVMCRCARCQVPNVNPDTAEKHKHEPWDTLMKFRRIDQGGPAKYKPCFGMLCLPTKEGPIKVGSKFEVNSMTDKHLYNEAKFKDL</sequence>
<dbReference type="Proteomes" id="UP000809789">
    <property type="component" value="Unassembled WGS sequence"/>
</dbReference>
<dbReference type="OrthoDB" id="17255at2759"/>
<dbReference type="GO" id="GO:0003824">
    <property type="term" value="F:catalytic activity"/>
    <property type="evidence" value="ECO:0007669"/>
    <property type="project" value="InterPro"/>
</dbReference>
<keyword evidence="3 5" id="KW-1133">Transmembrane helix</keyword>
<organism evidence="7 8">
    <name type="scientific">Elsinoe batatas</name>
    <dbReference type="NCBI Taxonomy" id="2601811"/>
    <lineage>
        <taxon>Eukaryota</taxon>
        <taxon>Fungi</taxon>
        <taxon>Dikarya</taxon>
        <taxon>Ascomycota</taxon>
        <taxon>Pezizomycotina</taxon>
        <taxon>Dothideomycetes</taxon>
        <taxon>Dothideomycetidae</taxon>
        <taxon>Myriangiales</taxon>
        <taxon>Elsinoaceae</taxon>
        <taxon>Elsinoe</taxon>
    </lineage>
</organism>
<comment type="subcellular location">
    <subcellularLocation>
        <location evidence="1">Membrane</location>
        <topology evidence="1">Multi-pass membrane protein</topology>
    </subcellularLocation>
</comment>
<dbReference type="Pfam" id="PF10639">
    <property type="entry name" value="TMEM234"/>
    <property type="match status" value="1"/>
</dbReference>
<protein>
    <recommendedName>
        <fullName evidence="6">MOSC domain-containing protein</fullName>
    </recommendedName>
</protein>